<dbReference type="Gene3D" id="3.30.920.10">
    <property type="entry name" value="Frataxin/CyaY"/>
    <property type="match status" value="1"/>
</dbReference>
<dbReference type="InterPro" id="IPR036524">
    <property type="entry name" value="Frataxin/CyaY_sf"/>
</dbReference>
<feature type="region of interest" description="Disordered" evidence="4">
    <location>
        <begin position="138"/>
        <end position="180"/>
    </location>
</feature>
<sequence>MQTSYAGTKILWRTRLVSSLSLLFENPEIALPSATFPVSSLCHSSSACSPPSVASSACSPPSFASSACSPPSFASFSCSPRSFASFSCSSPCSTRFACSSFSSSFAVFASCGASASVSPPLSGAKNGRFFRARNISSGVSGGKPADPHRGEAETEGAEGVAAASNGARESTAEDALSPSKDADYQRAADALLKTLFQQVEADEWDGVEDIDYREGVLQITCRGGRTLVINKHYATKQIWYASPISGGDYFDYSANSSSGCPASWRSARSGRTLGEVLSTELRQLARK</sequence>
<evidence type="ECO:0000256" key="4">
    <source>
        <dbReference type="SAM" id="MobiDB-lite"/>
    </source>
</evidence>
<evidence type="ECO:0000256" key="1">
    <source>
        <dbReference type="ARBA" id="ARBA00008183"/>
    </source>
</evidence>
<organism evidence="5 6">
    <name type="scientific">Toxoplasma gondii p89</name>
    <dbReference type="NCBI Taxonomy" id="943119"/>
    <lineage>
        <taxon>Eukaryota</taxon>
        <taxon>Sar</taxon>
        <taxon>Alveolata</taxon>
        <taxon>Apicomplexa</taxon>
        <taxon>Conoidasida</taxon>
        <taxon>Coccidia</taxon>
        <taxon>Eucoccidiorida</taxon>
        <taxon>Eimeriorina</taxon>
        <taxon>Sarcocystidae</taxon>
        <taxon>Toxoplasma</taxon>
    </lineage>
</organism>
<keyword evidence="2" id="KW-0813">Transport</keyword>
<accession>A0A086JSL0</accession>
<dbReference type="GO" id="GO:0006826">
    <property type="term" value="P:iron ion transport"/>
    <property type="evidence" value="ECO:0007669"/>
    <property type="project" value="UniProtKB-KW"/>
</dbReference>
<dbReference type="GO" id="GO:0034986">
    <property type="term" value="F:iron chaperone activity"/>
    <property type="evidence" value="ECO:0007669"/>
    <property type="project" value="TreeGrafter"/>
</dbReference>
<dbReference type="Proteomes" id="UP000028828">
    <property type="component" value="Unassembled WGS sequence"/>
</dbReference>
<comment type="similarity">
    <text evidence="1">Belongs to the frataxin family.</text>
</comment>
<dbReference type="PANTHER" id="PTHR16821:SF2">
    <property type="entry name" value="FRATAXIN, MITOCHONDRIAL"/>
    <property type="match status" value="1"/>
</dbReference>
<dbReference type="VEuPathDB" id="ToxoDB:TGP89_262810"/>
<evidence type="ECO:0000313" key="5">
    <source>
        <dbReference type="EMBL" id="KFG35128.1"/>
    </source>
</evidence>
<evidence type="ECO:0000256" key="3">
    <source>
        <dbReference type="ARBA" id="ARBA00023004"/>
    </source>
</evidence>
<reference evidence="5 6" key="1">
    <citation type="submission" date="2014-03" db="EMBL/GenBank/DDBJ databases">
        <authorList>
            <person name="Sibley D."/>
            <person name="Venepally P."/>
            <person name="Karamycheva S."/>
            <person name="Hadjithomas M."/>
            <person name="Khan A."/>
            <person name="Brunk B."/>
            <person name="Roos D."/>
            <person name="Caler E."/>
            <person name="Lorenzi H."/>
        </authorList>
    </citation>
    <scope>NUCLEOTIDE SEQUENCE [LARGE SCALE GENOMIC DNA]</scope>
    <source>
        <strain evidence="6">p89</strain>
    </source>
</reference>
<dbReference type="Pfam" id="PF01491">
    <property type="entry name" value="Frataxin_Cyay"/>
    <property type="match status" value="1"/>
</dbReference>
<proteinExistence type="inferred from homology"/>
<comment type="caution">
    <text evidence="5">The sequence shown here is derived from an EMBL/GenBank/DDBJ whole genome shotgun (WGS) entry which is preliminary data.</text>
</comment>
<keyword evidence="2" id="KW-0410">Iron transport</keyword>
<gene>
    <name evidence="5" type="ORF">TGP89_262810</name>
</gene>
<dbReference type="NCBIfam" id="TIGR03421">
    <property type="entry name" value="FeS_CyaY"/>
    <property type="match status" value="1"/>
</dbReference>
<evidence type="ECO:0000256" key="2">
    <source>
        <dbReference type="ARBA" id="ARBA00022496"/>
    </source>
</evidence>
<dbReference type="GO" id="GO:0006879">
    <property type="term" value="P:intracellular iron ion homeostasis"/>
    <property type="evidence" value="ECO:0007669"/>
    <property type="project" value="TreeGrafter"/>
</dbReference>
<dbReference type="GO" id="GO:0016226">
    <property type="term" value="P:iron-sulfur cluster assembly"/>
    <property type="evidence" value="ECO:0007669"/>
    <property type="project" value="InterPro"/>
</dbReference>
<evidence type="ECO:0000313" key="6">
    <source>
        <dbReference type="Proteomes" id="UP000028828"/>
    </source>
</evidence>
<dbReference type="PROSITE" id="PS50810">
    <property type="entry name" value="FRATAXIN_2"/>
    <property type="match status" value="1"/>
</dbReference>
<dbReference type="AlphaFoldDB" id="A0A086JSL0"/>
<dbReference type="GO" id="GO:0008199">
    <property type="term" value="F:ferric iron binding"/>
    <property type="evidence" value="ECO:0007669"/>
    <property type="project" value="InterPro"/>
</dbReference>
<dbReference type="OrthoDB" id="1897642at2759"/>
<dbReference type="GO" id="GO:0051537">
    <property type="term" value="F:2 iron, 2 sulfur cluster binding"/>
    <property type="evidence" value="ECO:0007669"/>
    <property type="project" value="TreeGrafter"/>
</dbReference>
<protein>
    <submittedName>
        <fullName evidence="5">Iron donor protein CyaY protein</fullName>
    </submittedName>
</protein>
<dbReference type="EMBL" id="AEYI02001621">
    <property type="protein sequence ID" value="KFG35128.1"/>
    <property type="molecule type" value="Genomic_DNA"/>
</dbReference>
<dbReference type="PROSITE" id="PS01344">
    <property type="entry name" value="FRATAXIN_1"/>
    <property type="match status" value="1"/>
</dbReference>
<dbReference type="GO" id="GO:0004322">
    <property type="term" value="F:ferroxidase activity"/>
    <property type="evidence" value="ECO:0007669"/>
    <property type="project" value="TreeGrafter"/>
</dbReference>
<keyword evidence="2" id="KW-0406">Ion transport</keyword>
<dbReference type="SUPFAM" id="SSF55387">
    <property type="entry name" value="Frataxin/Nqo15-like"/>
    <property type="match status" value="1"/>
</dbReference>
<dbReference type="PANTHER" id="PTHR16821">
    <property type="entry name" value="FRATAXIN"/>
    <property type="match status" value="1"/>
</dbReference>
<dbReference type="SMART" id="SM01219">
    <property type="entry name" value="Frataxin_Cyay"/>
    <property type="match status" value="1"/>
</dbReference>
<keyword evidence="3" id="KW-0408">Iron</keyword>
<dbReference type="InterPro" id="IPR020895">
    <property type="entry name" value="Frataxin_CS"/>
</dbReference>
<dbReference type="InterPro" id="IPR002908">
    <property type="entry name" value="Frataxin/CyaY"/>
</dbReference>
<dbReference type="GO" id="GO:0008198">
    <property type="term" value="F:ferrous iron binding"/>
    <property type="evidence" value="ECO:0007669"/>
    <property type="project" value="TreeGrafter"/>
</dbReference>
<dbReference type="GO" id="GO:0005739">
    <property type="term" value="C:mitochondrion"/>
    <property type="evidence" value="ECO:0007669"/>
    <property type="project" value="TreeGrafter"/>
</dbReference>
<name>A0A086JSL0_TOXGO</name>